<evidence type="ECO:0000259" key="1">
    <source>
        <dbReference type="Pfam" id="PF13546"/>
    </source>
</evidence>
<dbReference type="PANTHER" id="PTHR33627">
    <property type="entry name" value="TRANSPOSASE"/>
    <property type="match status" value="1"/>
</dbReference>
<dbReference type="InterPro" id="IPR038721">
    <property type="entry name" value="IS701-like_DDE_dom"/>
</dbReference>
<evidence type="ECO:0000313" key="2">
    <source>
        <dbReference type="EMBL" id="AWI33078.1"/>
    </source>
</evidence>
<accession>A0A2S1T370</accession>
<dbReference type="InterPro" id="IPR039365">
    <property type="entry name" value="IS701-like"/>
</dbReference>
<dbReference type="AlphaFoldDB" id="A0A2S1T370"/>
<evidence type="ECO:0000313" key="3">
    <source>
        <dbReference type="Proteomes" id="UP000244900"/>
    </source>
</evidence>
<dbReference type="PANTHER" id="PTHR33627:SF1">
    <property type="entry name" value="TRANSPOSASE"/>
    <property type="match status" value="1"/>
</dbReference>
<dbReference type="EMBL" id="CP029188">
    <property type="protein sequence ID" value="AWI33078.1"/>
    <property type="molecule type" value="Genomic_DNA"/>
</dbReference>
<name>A0A2S1T370_9ACTN</name>
<dbReference type="Proteomes" id="UP000244900">
    <property type="component" value="Chromosome"/>
</dbReference>
<dbReference type="Pfam" id="PF13546">
    <property type="entry name" value="DDE_5"/>
    <property type="match status" value="1"/>
</dbReference>
<dbReference type="KEGG" id="stir:DDW44_16590"/>
<feature type="domain" description="Transposase IS701-like DDE" evidence="1">
    <location>
        <begin position="5"/>
        <end position="218"/>
    </location>
</feature>
<protein>
    <submittedName>
        <fullName evidence="2">Transcriptional regulator</fullName>
    </submittedName>
</protein>
<sequence>MTFGPLHRAEQRRWAGVYLRGLLHTTGRKTPQRMARAESLPPAAAQSLHQFINASPWDWAPVRRRLALRVAASTTPYAWTVSELVIPKRGEHSVGVHRRLHPATGLAVNCQRAIGLFLAASAHCFPVDWRLVLDDTWGRDRQRRLRARIPDSESARPLGGHVLDLAGGVPAQPRLPDVPWVLDLTRCDDAGGVMTGLARQRLDMVCEVDPGQVVFTGDRVTTVVVTVGELMEGRSSTRQTQTITRQTADGTSKAIPIHSYIGEVRLPRRSTGRDHAIRYRVLKRPTPDGRRPARYWITSLTDRGVEEIMAPVRAGAAVRTAVAALQERFGVLDFEGRSFPGWHHHMTMASAAYAFRHLTRGPGLTPTVPADATPAEIAS</sequence>
<proteinExistence type="predicted"/>
<keyword evidence="3" id="KW-1185">Reference proteome</keyword>
<dbReference type="OrthoDB" id="3657225at2"/>
<reference evidence="2 3" key="1">
    <citation type="submission" date="2018-05" db="EMBL/GenBank/DDBJ databases">
        <title>Complete genome sequence of sponge-derived Streptomyces sp. HNM0039.</title>
        <authorList>
            <person name="Huang X."/>
            <person name="Zhou S."/>
        </authorList>
    </citation>
    <scope>NUCLEOTIDE SEQUENCE [LARGE SCALE GENOMIC DNA]</scope>
    <source>
        <strain evidence="2 3">HNM0039</strain>
    </source>
</reference>
<gene>
    <name evidence="2" type="ORF">DDW44_16590</name>
</gene>
<organism evidence="2 3">
    <name type="scientific">Streptomyces tirandamycinicus</name>
    <dbReference type="NCBI Taxonomy" id="2174846"/>
    <lineage>
        <taxon>Bacteria</taxon>
        <taxon>Bacillati</taxon>
        <taxon>Actinomycetota</taxon>
        <taxon>Actinomycetes</taxon>
        <taxon>Kitasatosporales</taxon>
        <taxon>Streptomycetaceae</taxon>
        <taxon>Streptomyces</taxon>
    </lineage>
</organism>